<proteinExistence type="predicted"/>
<dbReference type="PROSITE" id="PS51898">
    <property type="entry name" value="TYR_RECOMBINASE"/>
    <property type="match status" value="1"/>
</dbReference>
<sequence>MDTLKYMKTIADMVHWIETDNPFTPAFQKKVLGSVRKMKKLPHYGVPLEQIPADLDAFDKTWGRGPVRQLPVGFKSTSSFSAWRSQVRSALTAFFGTAKPVATADPDDNWSKLMTDLETAGVPAKKLIAVTVLANAARQEALAPIKVSHSWLQGAVDTADTPGRHRSIKAASKLIHKHRNVLSVETSPDFGIPVQKSRTHCRRLALPEPLSTEAETWKQTRIQGERKGHRRKRKSACSPARAEQAMRGVTYVYRAMVDAKLLQPEQACSVSEMANPSLLEEVIERELNGKFDWEPLQPTTLFEYVNNWKLFVRGSGHDADALTEIISDFSEFENVKSMSTSRRDWCEAFLLDHHKQAVFFNLPNALFRKAKNAMQTYETGSQREKDTAIALGIAACAAAIWTSLPLRISTLLQLTYGGESADVQLHGSRRGLVLTTPPDIVKNGYSHHYITLLAKRGGDPREIVSWFAHEARPRLLAAHIAPHLRQPDRLFGGVSYARLSSIWQDATLSAGVPMTPHQVRHALATIMANQPGADYAIIAALLGDTEATVRKNYVFVDQARKHEEGQKLLAQIQSNVLMRGAA</sequence>
<evidence type="ECO:0000256" key="1">
    <source>
        <dbReference type="ARBA" id="ARBA00023172"/>
    </source>
</evidence>
<evidence type="ECO:0000313" key="5">
    <source>
        <dbReference type="Proteomes" id="UP001218364"/>
    </source>
</evidence>
<comment type="caution">
    <text evidence="4">The sequence shown here is derived from an EMBL/GenBank/DDBJ whole genome shotgun (WGS) entry which is preliminary data.</text>
</comment>
<name>A0ABD4XDV1_9RHOB</name>
<evidence type="ECO:0000259" key="3">
    <source>
        <dbReference type="PROSITE" id="PS51898"/>
    </source>
</evidence>
<dbReference type="AlphaFoldDB" id="A0ABD4XDV1"/>
<dbReference type="RefSeq" id="WP_274840121.1">
    <property type="nucleotide sequence ID" value="NZ_JARCJF010000011.1"/>
</dbReference>
<dbReference type="EMBL" id="JARCJK010000011">
    <property type="protein sequence ID" value="MDE4167520.1"/>
    <property type="molecule type" value="Genomic_DNA"/>
</dbReference>
<gene>
    <name evidence="4" type="ORF">PXK24_17635</name>
</gene>
<keyword evidence="1" id="KW-0233">DNA recombination</keyword>
<accession>A0ABD4XDV1</accession>
<evidence type="ECO:0000313" key="4">
    <source>
        <dbReference type="EMBL" id="MDE4167520.1"/>
    </source>
</evidence>
<reference evidence="4 5" key="1">
    <citation type="submission" date="2023-02" db="EMBL/GenBank/DDBJ databases">
        <title>Population genomics of bacteria associated with diatom.</title>
        <authorList>
            <person name="Xie J."/>
            <person name="Wang H."/>
        </authorList>
    </citation>
    <scope>NUCLEOTIDE SEQUENCE [LARGE SCALE GENOMIC DNA]</scope>
    <source>
        <strain evidence="4 5">PT47_8</strain>
    </source>
</reference>
<feature type="domain" description="Tyr recombinase" evidence="3">
    <location>
        <begin position="361"/>
        <end position="566"/>
    </location>
</feature>
<dbReference type="InterPro" id="IPR002104">
    <property type="entry name" value="Integrase_catalytic"/>
</dbReference>
<dbReference type="Proteomes" id="UP001218364">
    <property type="component" value="Unassembled WGS sequence"/>
</dbReference>
<dbReference type="InterPro" id="IPR011010">
    <property type="entry name" value="DNA_brk_join_enz"/>
</dbReference>
<dbReference type="Gene3D" id="1.10.443.10">
    <property type="entry name" value="Intergrase catalytic core"/>
    <property type="match status" value="1"/>
</dbReference>
<feature type="region of interest" description="Disordered" evidence="2">
    <location>
        <begin position="221"/>
        <end position="240"/>
    </location>
</feature>
<dbReference type="SUPFAM" id="SSF56349">
    <property type="entry name" value="DNA breaking-rejoining enzymes"/>
    <property type="match status" value="1"/>
</dbReference>
<dbReference type="GO" id="GO:0006310">
    <property type="term" value="P:DNA recombination"/>
    <property type="evidence" value="ECO:0007669"/>
    <property type="project" value="UniProtKB-KW"/>
</dbReference>
<organism evidence="4 5">
    <name type="scientific">Phaeobacter gallaeciensis</name>
    <dbReference type="NCBI Taxonomy" id="60890"/>
    <lineage>
        <taxon>Bacteria</taxon>
        <taxon>Pseudomonadati</taxon>
        <taxon>Pseudomonadota</taxon>
        <taxon>Alphaproteobacteria</taxon>
        <taxon>Rhodobacterales</taxon>
        <taxon>Roseobacteraceae</taxon>
        <taxon>Phaeobacter</taxon>
    </lineage>
</organism>
<protein>
    <submittedName>
        <fullName evidence="4">Site-specific integrase</fullName>
    </submittedName>
</protein>
<dbReference type="CDD" id="cd00397">
    <property type="entry name" value="DNA_BRE_C"/>
    <property type="match status" value="1"/>
</dbReference>
<dbReference type="InterPro" id="IPR013762">
    <property type="entry name" value="Integrase-like_cat_sf"/>
</dbReference>
<evidence type="ECO:0000256" key="2">
    <source>
        <dbReference type="SAM" id="MobiDB-lite"/>
    </source>
</evidence>